<feature type="region of interest" description="Disordered" evidence="1">
    <location>
        <begin position="1"/>
        <end position="88"/>
    </location>
</feature>
<proteinExistence type="predicted"/>
<reference evidence="2" key="1">
    <citation type="submission" date="2019-12" db="EMBL/GenBank/DDBJ databases">
        <title>Genome sequencing and annotation of Brassica cretica.</title>
        <authorList>
            <person name="Studholme D.J."/>
            <person name="Sarris P."/>
        </authorList>
    </citation>
    <scope>NUCLEOTIDE SEQUENCE</scope>
    <source>
        <strain evidence="2">PFS-109/04</strain>
        <tissue evidence="2">Leaf</tissue>
    </source>
</reference>
<evidence type="ECO:0000313" key="2">
    <source>
        <dbReference type="EMBL" id="KAF3537771.1"/>
    </source>
</evidence>
<gene>
    <name evidence="2" type="ORF">F2Q69_00022728</name>
</gene>
<dbReference type="EMBL" id="QGKX02001290">
    <property type="protein sequence ID" value="KAF3537771.1"/>
    <property type="molecule type" value="Genomic_DNA"/>
</dbReference>
<evidence type="ECO:0000256" key="1">
    <source>
        <dbReference type="SAM" id="MobiDB-lite"/>
    </source>
</evidence>
<protein>
    <submittedName>
        <fullName evidence="2">Uncharacterized protein</fullName>
    </submittedName>
</protein>
<accession>A0A8S9Q9M4</accession>
<evidence type="ECO:0000313" key="3">
    <source>
        <dbReference type="Proteomes" id="UP000712600"/>
    </source>
</evidence>
<sequence length="88" mass="9991">MSSENDSYEKPLRKVTPGLGKTVPEQQNNPRPTRRRGELDRMHRPTNRTGELDQASRSTRPFGKLDRTSSPTRPFGELNQLACLRPSS</sequence>
<comment type="caution">
    <text evidence="2">The sequence shown here is derived from an EMBL/GenBank/DDBJ whole genome shotgun (WGS) entry which is preliminary data.</text>
</comment>
<organism evidence="2 3">
    <name type="scientific">Brassica cretica</name>
    <name type="common">Mustard</name>
    <dbReference type="NCBI Taxonomy" id="69181"/>
    <lineage>
        <taxon>Eukaryota</taxon>
        <taxon>Viridiplantae</taxon>
        <taxon>Streptophyta</taxon>
        <taxon>Embryophyta</taxon>
        <taxon>Tracheophyta</taxon>
        <taxon>Spermatophyta</taxon>
        <taxon>Magnoliopsida</taxon>
        <taxon>eudicotyledons</taxon>
        <taxon>Gunneridae</taxon>
        <taxon>Pentapetalae</taxon>
        <taxon>rosids</taxon>
        <taxon>malvids</taxon>
        <taxon>Brassicales</taxon>
        <taxon>Brassicaceae</taxon>
        <taxon>Brassiceae</taxon>
        <taxon>Brassica</taxon>
    </lineage>
</organism>
<name>A0A8S9Q9M4_BRACR</name>
<dbReference type="Proteomes" id="UP000712600">
    <property type="component" value="Unassembled WGS sequence"/>
</dbReference>
<dbReference type="AlphaFoldDB" id="A0A8S9Q9M4"/>